<dbReference type="GO" id="GO:0048730">
    <property type="term" value="P:epidermis morphogenesis"/>
    <property type="evidence" value="ECO:0007669"/>
    <property type="project" value="UniProtKB-ARBA"/>
</dbReference>
<keyword evidence="7" id="KW-0472">Membrane</keyword>
<dbReference type="PROSITE" id="PS50186">
    <property type="entry name" value="DEP"/>
    <property type="match status" value="1"/>
</dbReference>
<dbReference type="GO" id="GO:0048598">
    <property type="term" value="P:embryonic morphogenesis"/>
    <property type="evidence" value="ECO:0007669"/>
    <property type="project" value="UniProtKB-ARBA"/>
</dbReference>
<evidence type="ECO:0000313" key="12">
    <source>
        <dbReference type="Proteomes" id="UP000035681"/>
    </source>
</evidence>
<dbReference type="InterPro" id="IPR001309">
    <property type="entry name" value="Pept_C14_p20"/>
</dbReference>
<feature type="compositionally biased region" description="Polar residues" evidence="8">
    <location>
        <begin position="85"/>
        <end position="96"/>
    </location>
</feature>
<evidence type="ECO:0000256" key="7">
    <source>
        <dbReference type="ARBA" id="ARBA00023136"/>
    </source>
</evidence>
<dbReference type="Gene3D" id="1.10.10.10">
    <property type="entry name" value="Winged helix-like DNA-binding domain superfamily/Winged helix DNA-binding domain"/>
    <property type="match status" value="1"/>
</dbReference>
<dbReference type="InterPro" id="IPR011600">
    <property type="entry name" value="Pept_C14_caspase"/>
</dbReference>
<name>A0AAF5DP84_STRER</name>
<dbReference type="GO" id="GO:0048699">
    <property type="term" value="P:generation of neurons"/>
    <property type="evidence" value="ECO:0007669"/>
    <property type="project" value="UniProtKB-ARBA"/>
</dbReference>
<protein>
    <submittedName>
        <fullName evidence="13">DEP domain-containing protein</fullName>
    </submittedName>
</protein>
<dbReference type="InterPro" id="IPR036388">
    <property type="entry name" value="WH-like_DNA-bd_sf"/>
</dbReference>
<dbReference type="GO" id="GO:0000132">
    <property type="term" value="P:establishment of mitotic spindle orientation"/>
    <property type="evidence" value="ECO:0007669"/>
    <property type="project" value="UniProtKB-ARBA"/>
</dbReference>
<dbReference type="GO" id="GO:0016477">
    <property type="term" value="P:cell migration"/>
    <property type="evidence" value="ECO:0007669"/>
    <property type="project" value="UniProtKB-ARBA"/>
</dbReference>
<dbReference type="InterPro" id="IPR036390">
    <property type="entry name" value="WH_DNA-bd_sf"/>
</dbReference>
<sequence length="1394" mass="161490">DKILKMNKEKNVSKRKIKQYKVRSKTMDFIDTVLSPLRHNSVKEITNTISGSTIGRTLAIQSPSNTSTQNCLVIREKSCKQLKKSSTMTFEQNNNDPNKKKSPYDEINIDSTKNSIIFKMRSSLKNKKDKQRDFNNSKTSLEDYSDNHFNSKPESYVKNIENNENKKNSDKSSLSAKINIFKMFLNSSKKKEDINIKNIRKTKSYNCRGNTLNFDNNLSNITSVCLHKEGNNNEENSLNNINNTIGSYTTSKLNSNNLTLINENDKLTFEDSTLKSNILPHINVDDNSCIEGENNIVRVKLRQPKKYYGSHTTSRFIDCYNEDAPDAPPRRKMVGFLHRTSNFSMDSTYSDDSTIHHSLDNKNNTILENNLKEKTSRLSKTLEYVTTPVSIKQKYNQRDRSLRYHKNINVILNMKINEFLGINIVGHSSKNGDKGIFIADILPGGAISQCGRICVGDELLEMNGISFENISNDQAIKMLTNEMKKRDLLRLKIRKHYNNINDYHEKDINYISNKNRFDISRRSLRNYPNHFDFLPSTGDEIWVKQKLNKKNDNKLQLELPQTLMPAIHESYENLPSSPSIIKKSSFNQNDKKELTMHHVDKLFDLNSNKENVVMSMSLPNSYLEAKEKAWIKISYPMCFYGKHLVDWLLANVKGLKERKNARNYAFELLKEKLIVHVICRYTFSEQCYYVFGEKIEKLKKANESDVDAKKFVYNMFIGITSLNYIEQLYDDINHMNRVCWNKSDFFNEIFGNVSYRIVVIVEHLLRKNNAWKWIVGSDKKDSFYIPESKMSMLLNDIDAVEKIITLLNSKGLTIKQFICHCNDVIIENFNIIPVEERKTLELIQLVLCRKFHPVELINPDNKEVFDIEILEDSMYLKISINVKSFPAPTYEWKLDGKIFNPSHIDDTDNVRYILRCHCLLSQKLECIVYNETPLSDYLLWYLENKKCIITGGPITLEKYELAEKFICFDCKKKELIINENDLNSIADKTNITTINDIEPNYDTDSTNIILEASDKVALIIANRNYQILNLGLRTPLSDAETLAEELQGMNYKTVVLADLNLEEMKNMIIHFTQLLGDNVYAVFYFVGHGFQINGQCFLLPINNDIEYYSPEHCLPMNWILSNFMSCNPGMHVILLDICRYEEPSDPIKFMYKAKEIYNIQKIPVRPNAIYGFATSTGGGAYEVVGENNGIFMKYLKRHISKDIPVISILQKVFRDVQNDPLISNIQVPELTCNLPHPRKLTDPLMINGHTLSYENHNTLWCNMHMFPDPITIKPNDLNIIITIWVNYCGHFTNKCYINVNVCNDKDIEINENFTYIAMLKFNKLLTISKPRKTENEEEGITMSYLVSGLQRIKQNVKCTLILEKYMNEENDDNDKKEIYTDEIDLGCILITKVT</sequence>
<dbReference type="Gene3D" id="3.40.50.1460">
    <property type="match status" value="1"/>
</dbReference>
<dbReference type="InterPro" id="IPR036034">
    <property type="entry name" value="PDZ_sf"/>
</dbReference>
<comment type="subcellular location">
    <subcellularLocation>
        <location evidence="2">Cytoplasm</location>
    </subcellularLocation>
    <subcellularLocation>
        <location evidence="1">Membrane</location>
    </subcellularLocation>
</comment>
<dbReference type="Proteomes" id="UP000035681">
    <property type="component" value="Unplaced"/>
</dbReference>
<dbReference type="PANTHER" id="PTHR22576">
    <property type="entry name" value="MUCOSA ASSOCIATED LYMPHOID TISSUE LYMPHOMA TRANSLOCATION PROTEIN 1/PARACASPASE"/>
    <property type="match status" value="1"/>
</dbReference>
<dbReference type="CDD" id="cd04438">
    <property type="entry name" value="DEP_dishevelled"/>
    <property type="match status" value="1"/>
</dbReference>
<feature type="region of interest" description="Disordered" evidence="8">
    <location>
        <begin position="85"/>
        <end position="106"/>
    </location>
</feature>
<dbReference type="PROSITE" id="PS50106">
    <property type="entry name" value="PDZ"/>
    <property type="match status" value="1"/>
</dbReference>
<dbReference type="GO" id="GO:0003002">
    <property type="term" value="P:regionalization"/>
    <property type="evidence" value="ECO:0007669"/>
    <property type="project" value="UniProtKB-ARBA"/>
</dbReference>
<dbReference type="GO" id="GO:0006508">
    <property type="term" value="P:proteolysis"/>
    <property type="evidence" value="ECO:0007669"/>
    <property type="project" value="InterPro"/>
</dbReference>
<dbReference type="SUPFAM" id="SSF52129">
    <property type="entry name" value="Caspase-like"/>
    <property type="match status" value="1"/>
</dbReference>
<evidence type="ECO:0000256" key="5">
    <source>
        <dbReference type="ARBA" id="ARBA00022490"/>
    </source>
</evidence>
<comment type="similarity">
    <text evidence="3">Belongs to the DSH family.</text>
</comment>
<evidence type="ECO:0000256" key="6">
    <source>
        <dbReference type="ARBA" id="ARBA00022687"/>
    </source>
</evidence>
<dbReference type="Pfam" id="PF00656">
    <property type="entry name" value="Peptidase_C14"/>
    <property type="match status" value="1"/>
</dbReference>
<evidence type="ECO:0000256" key="4">
    <source>
        <dbReference type="ARBA" id="ARBA00022473"/>
    </source>
</evidence>
<dbReference type="PANTHER" id="PTHR22576:SF37">
    <property type="entry name" value="MUCOSA-ASSOCIATED LYMPHOID TISSUE LYMPHOMA TRANSLOCATION PROTEIN 1"/>
    <property type="match status" value="1"/>
</dbReference>
<dbReference type="PROSITE" id="PS50208">
    <property type="entry name" value="CASPASE_P20"/>
    <property type="match status" value="1"/>
</dbReference>
<dbReference type="GO" id="GO:0005938">
    <property type="term" value="C:cell cortex"/>
    <property type="evidence" value="ECO:0007669"/>
    <property type="project" value="UniProtKB-ARBA"/>
</dbReference>
<dbReference type="InterPro" id="IPR052039">
    <property type="entry name" value="Caspase-related_regulators"/>
</dbReference>
<evidence type="ECO:0000313" key="13">
    <source>
        <dbReference type="WBParaSite" id="TCONS_00016096.p1"/>
    </source>
</evidence>
<evidence type="ECO:0000256" key="8">
    <source>
        <dbReference type="SAM" id="MobiDB-lite"/>
    </source>
</evidence>
<evidence type="ECO:0000256" key="1">
    <source>
        <dbReference type="ARBA" id="ARBA00004370"/>
    </source>
</evidence>
<feature type="domain" description="PDZ" evidence="9">
    <location>
        <begin position="409"/>
        <end position="494"/>
    </location>
</feature>
<dbReference type="FunFam" id="1.10.10.10:FF:000400">
    <property type="entry name" value="DiSHevelled related"/>
    <property type="match status" value="1"/>
</dbReference>
<keyword evidence="4" id="KW-0217">Developmental protein</keyword>
<evidence type="ECO:0000256" key="2">
    <source>
        <dbReference type="ARBA" id="ARBA00004496"/>
    </source>
</evidence>
<dbReference type="SMART" id="SM00228">
    <property type="entry name" value="PDZ"/>
    <property type="match status" value="1"/>
</dbReference>
<feature type="domain" description="Caspase family p20" evidence="11">
    <location>
        <begin position="1013"/>
        <end position="1142"/>
    </location>
</feature>
<dbReference type="GO" id="GO:0035556">
    <property type="term" value="P:intracellular signal transduction"/>
    <property type="evidence" value="ECO:0007669"/>
    <property type="project" value="InterPro"/>
</dbReference>
<dbReference type="Pfam" id="PF00595">
    <property type="entry name" value="PDZ"/>
    <property type="match status" value="1"/>
</dbReference>
<evidence type="ECO:0000259" key="10">
    <source>
        <dbReference type="PROSITE" id="PS50186"/>
    </source>
</evidence>
<dbReference type="Pfam" id="PF00610">
    <property type="entry name" value="DEP"/>
    <property type="match status" value="1"/>
</dbReference>
<accession>A0AAF5DP84</accession>
<evidence type="ECO:0000256" key="3">
    <source>
        <dbReference type="ARBA" id="ARBA00008735"/>
    </source>
</evidence>
<evidence type="ECO:0000259" key="9">
    <source>
        <dbReference type="PROSITE" id="PS50106"/>
    </source>
</evidence>
<dbReference type="GO" id="GO:0048646">
    <property type="term" value="P:anatomical structure formation involved in morphogenesis"/>
    <property type="evidence" value="ECO:0007669"/>
    <property type="project" value="UniProtKB-ARBA"/>
</dbReference>
<dbReference type="InterPro" id="IPR001478">
    <property type="entry name" value="PDZ"/>
</dbReference>
<dbReference type="GO" id="GO:0004197">
    <property type="term" value="F:cysteine-type endopeptidase activity"/>
    <property type="evidence" value="ECO:0007669"/>
    <property type="project" value="InterPro"/>
</dbReference>
<feature type="domain" description="DEP" evidence="10">
    <location>
        <begin position="619"/>
        <end position="693"/>
    </location>
</feature>
<feature type="region of interest" description="Disordered" evidence="8">
    <location>
        <begin position="127"/>
        <end position="155"/>
    </location>
</feature>
<reference evidence="13" key="1">
    <citation type="submission" date="2024-02" db="UniProtKB">
        <authorList>
            <consortium name="WormBaseParasite"/>
        </authorList>
    </citation>
    <scope>IDENTIFICATION</scope>
</reference>
<dbReference type="Gene3D" id="2.30.42.10">
    <property type="match status" value="1"/>
</dbReference>
<organism evidence="12 13">
    <name type="scientific">Strongyloides stercoralis</name>
    <name type="common">Threadworm</name>
    <dbReference type="NCBI Taxonomy" id="6248"/>
    <lineage>
        <taxon>Eukaryota</taxon>
        <taxon>Metazoa</taxon>
        <taxon>Ecdysozoa</taxon>
        <taxon>Nematoda</taxon>
        <taxon>Chromadorea</taxon>
        <taxon>Rhabditida</taxon>
        <taxon>Tylenchina</taxon>
        <taxon>Panagrolaimomorpha</taxon>
        <taxon>Strongyloidoidea</taxon>
        <taxon>Strongyloididae</taxon>
        <taxon>Strongyloides</taxon>
    </lineage>
</organism>
<dbReference type="GO" id="GO:0009887">
    <property type="term" value="P:animal organ morphogenesis"/>
    <property type="evidence" value="ECO:0007669"/>
    <property type="project" value="UniProtKB-ARBA"/>
</dbReference>
<dbReference type="InterPro" id="IPR029030">
    <property type="entry name" value="Caspase-like_dom_sf"/>
</dbReference>
<dbReference type="InterPro" id="IPR000591">
    <property type="entry name" value="DEP_dom"/>
</dbReference>
<keyword evidence="6" id="KW-0879">Wnt signaling pathway</keyword>
<evidence type="ECO:0000259" key="11">
    <source>
        <dbReference type="PROSITE" id="PS50208"/>
    </source>
</evidence>
<dbReference type="SUPFAM" id="SSF50156">
    <property type="entry name" value="PDZ domain-like"/>
    <property type="match status" value="1"/>
</dbReference>
<dbReference type="SMART" id="SM00049">
    <property type="entry name" value="DEP"/>
    <property type="match status" value="1"/>
</dbReference>
<dbReference type="GO" id="GO:0016020">
    <property type="term" value="C:membrane"/>
    <property type="evidence" value="ECO:0007669"/>
    <property type="project" value="UniProtKB-SubCell"/>
</dbReference>
<dbReference type="GO" id="GO:0035591">
    <property type="term" value="F:signaling adaptor activity"/>
    <property type="evidence" value="ECO:0007669"/>
    <property type="project" value="UniProtKB-ARBA"/>
</dbReference>
<dbReference type="AlphaFoldDB" id="A0AAF5DP84"/>
<dbReference type="GO" id="GO:0016055">
    <property type="term" value="P:Wnt signaling pathway"/>
    <property type="evidence" value="ECO:0007669"/>
    <property type="project" value="UniProtKB-KW"/>
</dbReference>
<keyword evidence="12" id="KW-1185">Reference proteome</keyword>
<dbReference type="WBParaSite" id="TCONS_00016096.p1">
    <property type="protein sequence ID" value="TCONS_00016096.p1"/>
    <property type="gene ID" value="XLOC_010734"/>
</dbReference>
<keyword evidence="5" id="KW-0963">Cytoplasm</keyword>
<dbReference type="GO" id="GO:0048468">
    <property type="term" value="P:cell development"/>
    <property type="evidence" value="ECO:0007669"/>
    <property type="project" value="UniProtKB-ARBA"/>
</dbReference>
<proteinExistence type="inferred from homology"/>
<dbReference type="SUPFAM" id="SSF46785">
    <property type="entry name" value="Winged helix' DNA-binding domain"/>
    <property type="match status" value="1"/>
</dbReference>